<comment type="caution">
    <text evidence="1">The sequence shown here is derived from an EMBL/GenBank/DDBJ whole genome shotgun (WGS) entry which is preliminary data.</text>
</comment>
<accession>A0A5A7SSF2</accession>
<dbReference type="AlphaFoldDB" id="A0A5A7SSF2"/>
<evidence type="ECO:0000313" key="4">
    <source>
        <dbReference type="Proteomes" id="UP000321947"/>
    </source>
</evidence>
<sequence>MIPFNLRIHARHMNVPQSQTTQHYVAMNSLFVVPPSVPDIEQLEAQAKIQDTGQNKNTPAKQKLDVLEERLEQLKGLIYGNIDVTQLCLVPGLIIPEKFKVFEFDKYDGSSVQGVILLL</sequence>
<gene>
    <name evidence="2" type="ORF">E5676_scaffold186G00530</name>
    <name evidence="1" type="ORF">E6C27_scaffold452G00760</name>
</gene>
<dbReference type="Proteomes" id="UP000321947">
    <property type="component" value="Unassembled WGS sequence"/>
</dbReference>
<organism evidence="1 3">
    <name type="scientific">Cucumis melo var. makuwa</name>
    <name type="common">Oriental melon</name>
    <dbReference type="NCBI Taxonomy" id="1194695"/>
    <lineage>
        <taxon>Eukaryota</taxon>
        <taxon>Viridiplantae</taxon>
        <taxon>Streptophyta</taxon>
        <taxon>Embryophyta</taxon>
        <taxon>Tracheophyta</taxon>
        <taxon>Spermatophyta</taxon>
        <taxon>Magnoliopsida</taxon>
        <taxon>eudicotyledons</taxon>
        <taxon>Gunneridae</taxon>
        <taxon>Pentapetalae</taxon>
        <taxon>rosids</taxon>
        <taxon>fabids</taxon>
        <taxon>Cucurbitales</taxon>
        <taxon>Cucurbitaceae</taxon>
        <taxon>Benincaseae</taxon>
        <taxon>Cucumis</taxon>
    </lineage>
</organism>
<proteinExistence type="predicted"/>
<evidence type="ECO:0000313" key="3">
    <source>
        <dbReference type="Proteomes" id="UP000321393"/>
    </source>
</evidence>
<name>A0A5A7SSF2_CUCMM</name>
<reference evidence="3 4" key="1">
    <citation type="submission" date="2019-08" db="EMBL/GenBank/DDBJ databases">
        <title>Draft genome sequences of two oriental melons (Cucumis melo L. var makuwa).</title>
        <authorList>
            <person name="Kwon S.-Y."/>
        </authorList>
    </citation>
    <scope>NUCLEOTIDE SEQUENCE [LARGE SCALE GENOMIC DNA]</scope>
    <source>
        <strain evidence="4">cv. Chang Bougi</strain>
        <strain evidence="3">cv. SW 3</strain>
        <tissue evidence="1">Leaf</tissue>
    </source>
</reference>
<protein>
    <submittedName>
        <fullName evidence="1">Gag-pro-like protein</fullName>
    </submittedName>
</protein>
<dbReference type="EMBL" id="SSTE01021821">
    <property type="protein sequence ID" value="KAA0032159.1"/>
    <property type="molecule type" value="Genomic_DNA"/>
</dbReference>
<evidence type="ECO:0000313" key="1">
    <source>
        <dbReference type="EMBL" id="KAA0032159.1"/>
    </source>
</evidence>
<dbReference type="EMBL" id="SSTD01009294">
    <property type="protein sequence ID" value="TYK14404.1"/>
    <property type="molecule type" value="Genomic_DNA"/>
</dbReference>
<dbReference type="Proteomes" id="UP000321393">
    <property type="component" value="Unassembled WGS sequence"/>
</dbReference>
<dbReference type="OrthoDB" id="1433060at2759"/>
<evidence type="ECO:0000313" key="2">
    <source>
        <dbReference type="EMBL" id="TYK14404.1"/>
    </source>
</evidence>